<protein>
    <submittedName>
        <fullName evidence="2">Alpha/beta fold hydrolase</fullName>
    </submittedName>
</protein>
<sequence>MQNSARRLVLVISLALLVQSCAGPRAVTGLASPVQISNQMSAIPFLVATTRSRSPTTEPPYSRNRSPTLSFSQLTVVVPATHRPGVVEASSTSPDPKRHFSARDLVRFENRASFAGRLNGMLAKRPPSEREVFIFVHGYNNNFAEGLFRNAQVVHDYHISSVPVHFSWASAGSIGGYLFDRDSALQARDGLAETIEIAARSNASGVFIVGHSMGAYVVMEALRTLALQGKAEVTSRIRGVLLAAPDIDPDVFSSQVRDITRLPHPFTIIVSRRDRALSVSRRIAGGRPRVGSGFEIPLLQKKNIQVIDISDVEGGGHSGFATSETLMKLLGSGRLLRRLIVNEDVPEDNAAETRQIIFDSASLVLHLPLRILNPSASQQSVPQQPASEVGAM</sequence>
<feature type="signal peptide" evidence="1">
    <location>
        <begin position="1"/>
        <end position="22"/>
    </location>
</feature>
<dbReference type="InterPro" id="IPR014586">
    <property type="entry name" value="UCP033909"/>
</dbReference>
<dbReference type="InterPro" id="IPR029058">
    <property type="entry name" value="AB_hydrolase_fold"/>
</dbReference>
<dbReference type="GO" id="GO:0016787">
    <property type="term" value="F:hydrolase activity"/>
    <property type="evidence" value="ECO:0007669"/>
    <property type="project" value="UniProtKB-KW"/>
</dbReference>
<keyword evidence="1" id="KW-0732">Signal</keyword>
<dbReference type="SUPFAM" id="SSF53474">
    <property type="entry name" value="alpha/beta-Hydrolases"/>
    <property type="match status" value="1"/>
</dbReference>
<gene>
    <name evidence="2" type="ORF">RFM42_19345</name>
</gene>
<organism evidence="2 3">
    <name type="scientific">Mesorhizobium vachelliae</name>
    <dbReference type="NCBI Taxonomy" id="3072309"/>
    <lineage>
        <taxon>Bacteria</taxon>
        <taxon>Pseudomonadati</taxon>
        <taxon>Pseudomonadota</taxon>
        <taxon>Alphaproteobacteria</taxon>
        <taxon>Hyphomicrobiales</taxon>
        <taxon>Phyllobacteriaceae</taxon>
        <taxon>Mesorhizobium</taxon>
    </lineage>
</organism>
<keyword evidence="2" id="KW-0378">Hydrolase</keyword>
<proteinExistence type="predicted"/>
<feature type="chain" id="PRO_5046000969" evidence="1">
    <location>
        <begin position="23"/>
        <end position="392"/>
    </location>
</feature>
<evidence type="ECO:0000256" key="1">
    <source>
        <dbReference type="SAM" id="SignalP"/>
    </source>
</evidence>
<dbReference type="PROSITE" id="PS51257">
    <property type="entry name" value="PROKAR_LIPOPROTEIN"/>
    <property type="match status" value="1"/>
</dbReference>
<dbReference type="PANTHER" id="PTHR36513">
    <property type="entry name" value="ABC TRANSMEMBRANE TYPE-1 DOMAIN-CONTAINING PROTEIN"/>
    <property type="match status" value="1"/>
</dbReference>
<comment type="caution">
    <text evidence="2">The sequence shown here is derived from an EMBL/GenBank/DDBJ whole genome shotgun (WGS) entry which is preliminary data.</text>
</comment>
<reference evidence="2 3" key="1">
    <citation type="submission" date="2023-08" db="EMBL/GenBank/DDBJ databases">
        <title>Implementing the SeqCode for naming new Mesorhizobium species isolated from Vachellia karroo root nodules.</title>
        <authorList>
            <person name="Van Lill M."/>
        </authorList>
    </citation>
    <scope>NUCLEOTIDE SEQUENCE [LARGE SCALE GENOMIC DNA]</scope>
    <source>
        <strain evidence="2 3">VK25D</strain>
    </source>
</reference>
<dbReference type="RefSeq" id="WP_320249864.1">
    <property type="nucleotide sequence ID" value="NZ_JAVIIQ010000007.1"/>
</dbReference>
<accession>A0ABU5A639</accession>
<keyword evidence="3" id="KW-1185">Reference proteome</keyword>
<evidence type="ECO:0000313" key="2">
    <source>
        <dbReference type="EMBL" id="MDX8533153.1"/>
    </source>
</evidence>
<dbReference type="Proteomes" id="UP001285154">
    <property type="component" value="Unassembled WGS sequence"/>
</dbReference>
<name>A0ABU5A639_9HYPH</name>
<dbReference type="PIRSF" id="PIRSF033909">
    <property type="entry name" value="UCP033909"/>
    <property type="match status" value="1"/>
</dbReference>
<dbReference type="Gene3D" id="3.40.50.1820">
    <property type="entry name" value="alpha/beta hydrolase"/>
    <property type="match status" value="1"/>
</dbReference>
<dbReference type="EMBL" id="JAVIIQ010000007">
    <property type="protein sequence ID" value="MDX8533153.1"/>
    <property type="molecule type" value="Genomic_DNA"/>
</dbReference>
<dbReference type="InterPro" id="IPR010297">
    <property type="entry name" value="DUF900_hydrolase"/>
</dbReference>
<dbReference type="PANTHER" id="PTHR36513:SF1">
    <property type="entry name" value="TRANSMEMBRANE PROTEIN"/>
    <property type="match status" value="1"/>
</dbReference>
<evidence type="ECO:0000313" key="3">
    <source>
        <dbReference type="Proteomes" id="UP001285154"/>
    </source>
</evidence>
<dbReference type="Pfam" id="PF05990">
    <property type="entry name" value="DUF900"/>
    <property type="match status" value="1"/>
</dbReference>